<dbReference type="EMBL" id="KN835463">
    <property type="protein sequence ID" value="KIK37292.1"/>
    <property type="molecule type" value="Genomic_DNA"/>
</dbReference>
<dbReference type="HOGENOM" id="CLU_035918_5_1_1"/>
<reference evidence="2 3" key="1">
    <citation type="submission" date="2014-04" db="EMBL/GenBank/DDBJ databases">
        <authorList>
            <consortium name="DOE Joint Genome Institute"/>
            <person name="Kuo A."/>
            <person name="Ruytinx J."/>
            <person name="Rineau F."/>
            <person name="Colpaert J."/>
            <person name="Kohler A."/>
            <person name="Nagy L.G."/>
            <person name="Floudas D."/>
            <person name="Copeland A."/>
            <person name="Barry K.W."/>
            <person name="Cichocki N."/>
            <person name="Veneault-Fourrey C."/>
            <person name="LaButti K."/>
            <person name="Lindquist E.A."/>
            <person name="Lipzen A."/>
            <person name="Lundell T."/>
            <person name="Morin E."/>
            <person name="Murat C."/>
            <person name="Sun H."/>
            <person name="Tunlid A."/>
            <person name="Henrissat B."/>
            <person name="Grigoriev I.V."/>
            <person name="Hibbett D.S."/>
            <person name="Martin F."/>
            <person name="Nordberg H.P."/>
            <person name="Cantor M.N."/>
            <person name="Hua S.X."/>
        </authorList>
    </citation>
    <scope>NUCLEOTIDE SEQUENCE [LARGE SCALE GENOMIC DNA]</scope>
    <source>
        <strain evidence="2 3">UH-Slu-Lm8-n1</strain>
    </source>
</reference>
<accession>A0A0D0ASP1</accession>
<protein>
    <submittedName>
        <fullName evidence="2">Uncharacterized protein</fullName>
    </submittedName>
</protein>
<dbReference type="Proteomes" id="UP000054485">
    <property type="component" value="Unassembled WGS sequence"/>
</dbReference>
<organism evidence="2 3">
    <name type="scientific">Suillus luteus UH-Slu-Lm8-n1</name>
    <dbReference type="NCBI Taxonomy" id="930992"/>
    <lineage>
        <taxon>Eukaryota</taxon>
        <taxon>Fungi</taxon>
        <taxon>Dikarya</taxon>
        <taxon>Basidiomycota</taxon>
        <taxon>Agaricomycotina</taxon>
        <taxon>Agaricomycetes</taxon>
        <taxon>Agaricomycetidae</taxon>
        <taxon>Boletales</taxon>
        <taxon>Suillineae</taxon>
        <taxon>Suillaceae</taxon>
        <taxon>Suillus</taxon>
    </lineage>
</organism>
<name>A0A0D0ASP1_9AGAM</name>
<dbReference type="STRING" id="930992.A0A0D0ASP1"/>
<proteinExistence type="predicted"/>
<dbReference type="OrthoDB" id="2662502at2759"/>
<dbReference type="AlphaFoldDB" id="A0A0D0ASP1"/>
<dbReference type="InterPro" id="IPR046521">
    <property type="entry name" value="DUF6698"/>
</dbReference>
<feature type="region of interest" description="Disordered" evidence="1">
    <location>
        <begin position="1"/>
        <end position="22"/>
    </location>
</feature>
<evidence type="ECO:0000313" key="2">
    <source>
        <dbReference type="EMBL" id="KIK37292.1"/>
    </source>
</evidence>
<dbReference type="InParanoid" id="A0A0D0ASP1"/>
<sequence length="428" mass="48146">MSQATSTSSTVAVPTSDSARQRRRIADLEEKLQVLESGQALKKREINYIMSQGRAIKRTVSLFDSIEELIGENDRRLDNGDDDDMTVDQDRLQYGYIALNNALPWFHQKASDMAHNDYINMLKKLRQGADGARGDDTSKLKSLVSDWVNREFKPNPPVDPEDKFCRGFANDACGKLLCPTELDWNDPTVRAGIRDHMDGYVVTEMSWPTFLYAGYTADQNNLEEGLFKSKLLIQAFKAIFTSPSSAKEVAGDGDGANIIENNRRAKRDFSGKKVKTHVAQIIQMHKVSARSIAYVSCQLRFALSSVTSWRSVDGDFDYIQFWSIIVDFFERPPGRVAQRNVDQLLAWWTRKVFGTSQRAELSDAARAKMSVNALAMQRARLDDAQFDSACAHLFDTFSPGAKQFSATAKTDNITENARRHVPAAQFLK</sequence>
<reference evidence="3" key="2">
    <citation type="submission" date="2015-01" db="EMBL/GenBank/DDBJ databases">
        <title>Evolutionary Origins and Diversification of the Mycorrhizal Mutualists.</title>
        <authorList>
            <consortium name="DOE Joint Genome Institute"/>
            <consortium name="Mycorrhizal Genomics Consortium"/>
            <person name="Kohler A."/>
            <person name="Kuo A."/>
            <person name="Nagy L.G."/>
            <person name="Floudas D."/>
            <person name="Copeland A."/>
            <person name="Barry K.W."/>
            <person name="Cichocki N."/>
            <person name="Veneault-Fourrey C."/>
            <person name="LaButti K."/>
            <person name="Lindquist E.A."/>
            <person name="Lipzen A."/>
            <person name="Lundell T."/>
            <person name="Morin E."/>
            <person name="Murat C."/>
            <person name="Riley R."/>
            <person name="Ohm R."/>
            <person name="Sun H."/>
            <person name="Tunlid A."/>
            <person name="Henrissat B."/>
            <person name="Grigoriev I.V."/>
            <person name="Hibbett D.S."/>
            <person name="Martin F."/>
        </authorList>
    </citation>
    <scope>NUCLEOTIDE SEQUENCE [LARGE SCALE GENOMIC DNA]</scope>
    <source>
        <strain evidence="3">UH-Slu-Lm8-n1</strain>
    </source>
</reference>
<dbReference type="Pfam" id="PF20414">
    <property type="entry name" value="DUF6698"/>
    <property type="match status" value="1"/>
</dbReference>
<evidence type="ECO:0000313" key="3">
    <source>
        <dbReference type="Proteomes" id="UP000054485"/>
    </source>
</evidence>
<gene>
    <name evidence="2" type="ORF">CY34DRAFT_15820</name>
</gene>
<feature type="compositionally biased region" description="Low complexity" evidence="1">
    <location>
        <begin position="1"/>
        <end position="18"/>
    </location>
</feature>
<keyword evidence="3" id="KW-1185">Reference proteome</keyword>
<evidence type="ECO:0000256" key="1">
    <source>
        <dbReference type="SAM" id="MobiDB-lite"/>
    </source>
</evidence>